<protein>
    <submittedName>
        <fullName evidence="7">RNA polymerase sigma-70 factor (ECF subfamily)</fullName>
    </submittedName>
</protein>
<dbReference type="GO" id="GO:0016987">
    <property type="term" value="F:sigma factor activity"/>
    <property type="evidence" value="ECO:0007669"/>
    <property type="project" value="UniProtKB-KW"/>
</dbReference>
<dbReference type="SUPFAM" id="SSF88659">
    <property type="entry name" value="Sigma3 and sigma4 domains of RNA polymerase sigma factors"/>
    <property type="match status" value="1"/>
</dbReference>
<dbReference type="Proteomes" id="UP000590524">
    <property type="component" value="Unassembled WGS sequence"/>
</dbReference>
<dbReference type="AlphaFoldDB" id="A0A7W6PY24"/>
<sequence>MSVMPGEGHAATDAGQEFEDRGDDVIVRLYREETRWLVRYFHRNSVPHAEADELAQETFFRFLRSGTAKMLTTPQAYLRRIATNLLRDRADLSSTRVDNLKSPLSDAEDLPTPFDPLRILTARDDIAFCEQLLEALDPFDCELFLLNRVEGYSFREIGRLKGLNEWAVKRKIFKVLDHLLDRMESR</sequence>
<evidence type="ECO:0000259" key="6">
    <source>
        <dbReference type="Pfam" id="PF08281"/>
    </source>
</evidence>
<dbReference type="Pfam" id="PF08281">
    <property type="entry name" value="Sigma70_r4_2"/>
    <property type="match status" value="1"/>
</dbReference>
<proteinExistence type="inferred from homology"/>
<gene>
    <name evidence="7" type="ORF">GGQ90_004680</name>
</gene>
<evidence type="ECO:0000259" key="5">
    <source>
        <dbReference type="Pfam" id="PF04542"/>
    </source>
</evidence>
<dbReference type="GO" id="GO:0003677">
    <property type="term" value="F:DNA binding"/>
    <property type="evidence" value="ECO:0007669"/>
    <property type="project" value="InterPro"/>
</dbReference>
<dbReference type="InterPro" id="IPR007627">
    <property type="entry name" value="RNA_pol_sigma70_r2"/>
</dbReference>
<reference evidence="7 8" key="1">
    <citation type="submission" date="2020-08" db="EMBL/GenBank/DDBJ databases">
        <title>Genomic Encyclopedia of Type Strains, Phase IV (KMG-IV): sequencing the most valuable type-strain genomes for metagenomic binning, comparative biology and taxonomic classification.</title>
        <authorList>
            <person name="Goeker M."/>
        </authorList>
    </citation>
    <scope>NUCLEOTIDE SEQUENCE [LARGE SCALE GENOMIC DNA]</scope>
    <source>
        <strain evidence="7 8">DSM 19371</strain>
    </source>
</reference>
<dbReference type="Pfam" id="PF04542">
    <property type="entry name" value="Sigma70_r2"/>
    <property type="match status" value="1"/>
</dbReference>
<dbReference type="GO" id="GO:0006352">
    <property type="term" value="P:DNA-templated transcription initiation"/>
    <property type="evidence" value="ECO:0007669"/>
    <property type="project" value="InterPro"/>
</dbReference>
<comment type="caution">
    <text evidence="7">The sequence shown here is derived from an EMBL/GenBank/DDBJ whole genome shotgun (WGS) entry which is preliminary data.</text>
</comment>
<dbReference type="InterPro" id="IPR036388">
    <property type="entry name" value="WH-like_DNA-bd_sf"/>
</dbReference>
<dbReference type="InterPro" id="IPR013324">
    <property type="entry name" value="RNA_pol_sigma_r3/r4-like"/>
</dbReference>
<feature type="domain" description="RNA polymerase sigma factor 70 region 4 type 2" evidence="6">
    <location>
        <begin position="131"/>
        <end position="179"/>
    </location>
</feature>
<evidence type="ECO:0000313" key="7">
    <source>
        <dbReference type="EMBL" id="MBB4150869.1"/>
    </source>
</evidence>
<comment type="similarity">
    <text evidence="1">Belongs to the sigma-70 factor family. ECF subfamily.</text>
</comment>
<dbReference type="InterPro" id="IPR013325">
    <property type="entry name" value="RNA_pol_sigma_r2"/>
</dbReference>
<dbReference type="InterPro" id="IPR039425">
    <property type="entry name" value="RNA_pol_sigma-70-like"/>
</dbReference>
<dbReference type="Gene3D" id="1.10.1740.10">
    <property type="match status" value="1"/>
</dbReference>
<dbReference type="EMBL" id="JACIEU010000026">
    <property type="protein sequence ID" value="MBB4150869.1"/>
    <property type="molecule type" value="Genomic_DNA"/>
</dbReference>
<accession>A0A7W6PY24</accession>
<name>A0A7W6PY24_9SPHN</name>
<dbReference type="PANTHER" id="PTHR43133">
    <property type="entry name" value="RNA POLYMERASE ECF-TYPE SIGMA FACTO"/>
    <property type="match status" value="1"/>
</dbReference>
<organism evidence="7 8">
    <name type="scientific">Sphingobium scionense</name>
    <dbReference type="NCBI Taxonomy" id="1404341"/>
    <lineage>
        <taxon>Bacteria</taxon>
        <taxon>Pseudomonadati</taxon>
        <taxon>Pseudomonadota</taxon>
        <taxon>Alphaproteobacteria</taxon>
        <taxon>Sphingomonadales</taxon>
        <taxon>Sphingomonadaceae</taxon>
        <taxon>Sphingobium</taxon>
    </lineage>
</organism>
<keyword evidence="4" id="KW-0804">Transcription</keyword>
<dbReference type="SUPFAM" id="SSF88946">
    <property type="entry name" value="Sigma2 domain of RNA polymerase sigma factors"/>
    <property type="match status" value="1"/>
</dbReference>
<evidence type="ECO:0000313" key="8">
    <source>
        <dbReference type="Proteomes" id="UP000590524"/>
    </source>
</evidence>
<evidence type="ECO:0000256" key="3">
    <source>
        <dbReference type="ARBA" id="ARBA00023082"/>
    </source>
</evidence>
<evidence type="ECO:0000256" key="2">
    <source>
        <dbReference type="ARBA" id="ARBA00023015"/>
    </source>
</evidence>
<dbReference type="RefSeq" id="WP_234893136.1">
    <property type="nucleotide sequence ID" value="NZ_JACIEU010000026.1"/>
</dbReference>
<evidence type="ECO:0000256" key="4">
    <source>
        <dbReference type="ARBA" id="ARBA00023163"/>
    </source>
</evidence>
<dbReference type="InterPro" id="IPR013249">
    <property type="entry name" value="RNA_pol_sigma70_r4_t2"/>
</dbReference>
<dbReference type="Gene3D" id="1.10.10.10">
    <property type="entry name" value="Winged helix-like DNA-binding domain superfamily/Winged helix DNA-binding domain"/>
    <property type="match status" value="1"/>
</dbReference>
<keyword evidence="8" id="KW-1185">Reference proteome</keyword>
<keyword evidence="2" id="KW-0805">Transcription regulation</keyword>
<evidence type="ECO:0000256" key="1">
    <source>
        <dbReference type="ARBA" id="ARBA00010641"/>
    </source>
</evidence>
<dbReference type="PANTHER" id="PTHR43133:SF63">
    <property type="entry name" value="RNA POLYMERASE SIGMA FACTOR FECI-RELATED"/>
    <property type="match status" value="1"/>
</dbReference>
<dbReference type="InterPro" id="IPR014284">
    <property type="entry name" value="RNA_pol_sigma-70_dom"/>
</dbReference>
<dbReference type="NCBIfam" id="TIGR02937">
    <property type="entry name" value="sigma70-ECF"/>
    <property type="match status" value="1"/>
</dbReference>
<keyword evidence="3" id="KW-0731">Sigma factor</keyword>
<feature type="domain" description="RNA polymerase sigma-70 region 2" evidence="5">
    <location>
        <begin position="29"/>
        <end position="89"/>
    </location>
</feature>